<protein>
    <submittedName>
        <fullName evidence="3">Copper-transporting P-type ATPase</fullName>
        <ecNumber evidence="3">3.6.3.4</ecNumber>
    </submittedName>
</protein>
<gene>
    <name evidence="3" type="primary">actP</name>
    <name evidence="3" type="ORF">CARN8_1970005</name>
</gene>
<sequence>MNNRQSGELNLTVTGMTCQGCVGTVRRVVSAVPGVEDLAIDLDTGFVQVRGEVDAEGVMAVIRNAGYEVCRA</sequence>
<dbReference type="EMBL" id="UOYP01000109">
    <property type="protein sequence ID" value="VAY87311.1"/>
    <property type="molecule type" value="Genomic_DNA"/>
</dbReference>
<keyword evidence="3" id="KW-0378">Hydrolase</keyword>
<organism evidence="3">
    <name type="scientific">mine drainage metagenome</name>
    <dbReference type="NCBI Taxonomy" id="410659"/>
    <lineage>
        <taxon>unclassified sequences</taxon>
        <taxon>metagenomes</taxon>
        <taxon>ecological metagenomes</taxon>
    </lineage>
</organism>
<accession>A0A3P3ZMF0</accession>
<dbReference type="AlphaFoldDB" id="A0A3P3ZMF0"/>
<dbReference type="EC" id="3.6.3.4" evidence="3"/>
<evidence type="ECO:0000256" key="1">
    <source>
        <dbReference type="ARBA" id="ARBA00022723"/>
    </source>
</evidence>
<dbReference type="PROSITE" id="PS50846">
    <property type="entry name" value="HMA_2"/>
    <property type="match status" value="1"/>
</dbReference>
<dbReference type="GO" id="GO:0016787">
    <property type="term" value="F:hydrolase activity"/>
    <property type="evidence" value="ECO:0007669"/>
    <property type="project" value="UniProtKB-KW"/>
</dbReference>
<dbReference type="PROSITE" id="PS01047">
    <property type="entry name" value="HMA_1"/>
    <property type="match status" value="1"/>
</dbReference>
<dbReference type="Pfam" id="PF00403">
    <property type="entry name" value="HMA"/>
    <property type="match status" value="1"/>
</dbReference>
<evidence type="ECO:0000313" key="3">
    <source>
        <dbReference type="EMBL" id="VAY87311.1"/>
    </source>
</evidence>
<dbReference type="InterPro" id="IPR017969">
    <property type="entry name" value="Heavy-metal-associated_CS"/>
</dbReference>
<feature type="domain" description="HMA" evidence="2">
    <location>
        <begin position="7"/>
        <end position="70"/>
    </location>
</feature>
<dbReference type="SUPFAM" id="SSF55008">
    <property type="entry name" value="HMA, heavy metal-associated domain"/>
    <property type="match status" value="1"/>
</dbReference>
<reference evidence="3" key="1">
    <citation type="submission" date="2018-10" db="EMBL/GenBank/DDBJ databases">
        <authorList>
            <person name="Plewniak F."/>
        </authorList>
    </citation>
    <scope>NUCLEOTIDE SEQUENCE</scope>
</reference>
<evidence type="ECO:0000259" key="2">
    <source>
        <dbReference type="PROSITE" id="PS50846"/>
    </source>
</evidence>
<keyword evidence="1" id="KW-0479">Metal-binding</keyword>
<dbReference type="Gene3D" id="3.30.70.100">
    <property type="match status" value="1"/>
</dbReference>
<proteinExistence type="predicted"/>
<dbReference type="InterPro" id="IPR006121">
    <property type="entry name" value="HMA_dom"/>
</dbReference>
<name>A0A3P3ZMF0_9ZZZZ</name>
<dbReference type="GO" id="GO:0046872">
    <property type="term" value="F:metal ion binding"/>
    <property type="evidence" value="ECO:0007669"/>
    <property type="project" value="UniProtKB-KW"/>
</dbReference>
<dbReference type="CDD" id="cd00371">
    <property type="entry name" value="HMA"/>
    <property type="match status" value="1"/>
</dbReference>
<dbReference type="InterPro" id="IPR036163">
    <property type="entry name" value="HMA_dom_sf"/>
</dbReference>